<dbReference type="STRING" id="564117.SAMN05216369_2643"/>
<organism evidence="1 2">
    <name type="scientific">Marinobacter antarcticus</name>
    <dbReference type="NCBI Taxonomy" id="564117"/>
    <lineage>
        <taxon>Bacteria</taxon>
        <taxon>Pseudomonadati</taxon>
        <taxon>Pseudomonadota</taxon>
        <taxon>Gammaproteobacteria</taxon>
        <taxon>Pseudomonadales</taxon>
        <taxon>Marinobacteraceae</taxon>
        <taxon>Marinobacter</taxon>
    </lineage>
</organism>
<gene>
    <name evidence="1" type="ORF">SAMN05216369_2643</name>
</gene>
<dbReference type="Pfam" id="PF14284">
    <property type="entry name" value="PcfJ"/>
    <property type="match status" value="1"/>
</dbReference>
<name>A0A1M6U7D0_9GAMM</name>
<dbReference type="RefSeq" id="WP_175547588.1">
    <property type="nucleotide sequence ID" value="NZ_FRAQ01000002.1"/>
</dbReference>
<protein>
    <submittedName>
        <fullName evidence="1">PcfJ-like protein</fullName>
    </submittedName>
</protein>
<keyword evidence="2" id="KW-1185">Reference proteome</keyword>
<proteinExistence type="predicted"/>
<dbReference type="EMBL" id="FRAQ01000002">
    <property type="protein sequence ID" value="SHK65071.1"/>
    <property type="molecule type" value="Genomic_DNA"/>
</dbReference>
<accession>A0A1M6U7D0</accession>
<evidence type="ECO:0000313" key="2">
    <source>
        <dbReference type="Proteomes" id="UP000184497"/>
    </source>
</evidence>
<dbReference type="InterPro" id="IPR025586">
    <property type="entry name" value="PcfJ"/>
</dbReference>
<sequence>MTESALKNSAPSENQVVFDLSAILNYPIQLVVQSWQSAKPLRWFSRNGDGIVAEGRFLEAPGLPLFTLEDDTGRRVSDGIPEDILAVTRLMPAMDFELAQACAASEAARELAESSPLLFILLVNHARSQPLTPEEFEQLLALKRTAILERIELPARKSLVRLVNRMELSPLLPWELEDVTRSLAQHEFLALLRHHPNLHLNHLRFLLRQGQPLWPGMLCLVDKHSSALDITWLCRMIRDTLNMAAGNLQRLQRVSSRRELQELHDQLVERFNSMGSEAKRAAHAAALTQEHGDYPAPPIPAIDGIEPLASWLELLDEGSSMHHCVGSYDTFVALGEVFIYRMMEPERLTISLEHRNNTWVIGEVRGIRNANPSPAALDFVRRWVER</sequence>
<dbReference type="AlphaFoldDB" id="A0A1M6U7D0"/>
<dbReference type="Proteomes" id="UP000184497">
    <property type="component" value="Unassembled WGS sequence"/>
</dbReference>
<evidence type="ECO:0000313" key="1">
    <source>
        <dbReference type="EMBL" id="SHK65071.1"/>
    </source>
</evidence>
<reference evidence="2" key="1">
    <citation type="submission" date="2016-11" db="EMBL/GenBank/DDBJ databases">
        <authorList>
            <person name="Varghese N."/>
            <person name="Submissions S."/>
        </authorList>
    </citation>
    <scope>NUCLEOTIDE SEQUENCE [LARGE SCALE GENOMIC DNA]</scope>
    <source>
        <strain evidence="2">CGMCC 1.10835</strain>
    </source>
</reference>